<evidence type="ECO:0000256" key="1">
    <source>
        <dbReference type="ARBA" id="ARBA00006484"/>
    </source>
</evidence>
<dbReference type="GO" id="GO:0016491">
    <property type="term" value="F:oxidoreductase activity"/>
    <property type="evidence" value="ECO:0007669"/>
    <property type="project" value="UniProtKB-KW"/>
</dbReference>
<keyword evidence="4" id="KW-1185">Reference proteome</keyword>
<protein>
    <submittedName>
        <fullName evidence="3">NAD(P)-binding protein</fullName>
    </submittedName>
</protein>
<proteinExistence type="inferred from homology"/>
<keyword evidence="2" id="KW-0560">Oxidoreductase</keyword>
<comment type="similarity">
    <text evidence="1">Belongs to the short-chain dehydrogenases/reductases (SDR) family.</text>
</comment>
<evidence type="ECO:0000313" key="3">
    <source>
        <dbReference type="EMBL" id="KAF2791366.1"/>
    </source>
</evidence>
<dbReference type="EMBL" id="MU002023">
    <property type="protein sequence ID" value="KAF2791366.1"/>
    <property type="molecule type" value="Genomic_DNA"/>
</dbReference>
<dbReference type="PRINTS" id="PR00081">
    <property type="entry name" value="GDHRDH"/>
</dbReference>
<dbReference type="PANTHER" id="PTHR24320:SF152">
    <property type="entry name" value="SHORT-CHAIN DEHYDROGENASE_REDUCTASE FAMILY PROTEIN"/>
    <property type="match status" value="1"/>
</dbReference>
<dbReference type="InterPro" id="IPR036291">
    <property type="entry name" value="NAD(P)-bd_dom_sf"/>
</dbReference>
<dbReference type="Pfam" id="PF00106">
    <property type="entry name" value="adh_short"/>
    <property type="match status" value="1"/>
</dbReference>
<dbReference type="OrthoDB" id="542013at2759"/>
<accession>A0A6A6X4S5</accession>
<gene>
    <name evidence="3" type="ORF">K505DRAFT_363896</name>
</gene>
<dbReference type="PANTHER" id="PTHR24320">
    <property type="entry name" value="RETINOL DEHYDROGENASE"/>
    <property type="match status" value="1"/>
</dbReference>
<sequence>MSKYPTSILITGGTQGLGYFCARFIAQKQPNTLVVVASRTDPGNSAATINAELKQSNVKFMKLDLGTLATVRSFATAWKSGAYPPIQALVLNAGLQFPGDISYSSDGIEKTFAINHVGHALLYHLLRENLAADARIVVTASGVHDPAMKSGITGHYTNAADVAQPSADSIEKSYGRGRYATSKIANVLWAYALARRLAASPKTKGQTVTVMDPGLMPGTNLGREAPAVARWLFVTVFPRIIPFLRFLLRTQNVHLPAESGAALARLAVGEDVKGVSGKYFEGVQEIKSSVQSYQVDLQEELWEWTVEFVGSGKEERERFRRGE</sequence>
<dbReference type="AlphaFoldDB" id="A0A6A6X4S5"/>
<name>A0A6A6X4S5_9PLEO</name>
<evidence type="ECO:0000313" key="4">
    <source>
        <dbReference type="Proteomes" id="UP000799757"/>
    </source>
</evidence>
<dbReference type="SUPFAM" id="SSF51735">
    <property type="entry name" value="NAD(P)-binding Rossmann-fold domains"/>
    <property type="match status" value="1"/>
</dbReference>
<dbReference type="Proteomes" id="UP000799757">
    <property type="component" value="Unassembled WGS sequence"/>
</dbReference>
<evidence type="ECO:0000256" key="2">
    <source>
        <dbReference type="ARBA" id="ARBA00023002"/>
    </source>
</evidence>
<reference evidence="3" key="1">
    <citation type="journal article" date="2020" name="Stud. Mycol.">
        <title>101 Dothideomycetes genomes: a test case for predicting lifestyles and emergence of pathogens.</title>
        <authorList>
            <person name="Haridas S."/>
            <person name="Albert R."/>
            <person name="Binder M."/>
            <person name="Bloem J."/>
            <person name="Labutti K."/>
            <person name="Salamov A."/>
            <person name="Andreopoulos B."/>
            <person name="Baker S."/>
            <person name="Barry K."/>
            <person name="Bills G."/>
            <person name="Bluhm B."/>
            <person name="Cannon C."/>
            <person name="Castanera R."/>
            <person name="Culley D."/>
            <person name="Daum C."/>
            <person name="Ezra D."/>
            <person name="Gonzalez J."/>
            <person name="Henrissat B."/>
            <person name="Kuo A."/>
            <person name="Liang C."/>
            <person name="Lipzen A."/>
            <person name="Lutzoni F."/>
            <person name="Magnuson J."/>
            <person name="Mondo S."/>
            <person name="Nolan M."/>
            <person name="Ohm R."/>
            <person name="Pangilinan J."/>
            <person name="Park H.-J."/>
            <person name="Ramirez L."/>
            <person name="Alfaro M."/>
            <person name="Sun H."/>
            <person name="Tritt A."/>
            <person name="Yoshinaga Y."/>
            <person name="Zwiers L.-H."/>
            <person name="Turgeon B."/>
            <person name="Goodwin S."/>
            <person name="Spatafora J."/>
            <person name="Crous P."/>
            <person name="Grigoriev I."/>
        </authorList>
    </citation>
    <scope>NUCLEOTIDE SEQUENCE</scope>
    <source>
        <strain evidence="3">CBS 109.77</strain>
    </source>
</reference>
<organism evidence="3 4">
    <name type="scientific">Melanomma pulvis-pyrius CBS 109.77</name>
    <dbReference type="NCBI Taxonomy" id="1314802"/>
    <lineage>
        <taxon>Eukaryota</taxon>
        <taxon>Fungi</taxon>
        <taxon>Dikarya</taxon>
        <taxon>Ascomycota</taxon>
        <taxon>Pezizomycotina</taxon>
        <taxon>Dothideomycetes</taxon>
        <taxon>Pleosporomycetidae</taxon>
        <taxon>Pleosporales</taxon>
        <taxon>Melanommataceae</taxon>
        <taxon>Melanomma</taxon>
    </lineage>
</organism>
<dbReference type="InterPro" id="IPR002347">
    <property type="entry name" value="SDR_fam"/>
</dbReference>
<dbReference type="Gene3D" id="3.40.50.720">
    <property type="entry name" value="NAD(P)-binding Rossmann-like Domain"/>
    <property type="match status" value="1"/>
</dbReference>